<feature type="non-terminal residue" evidence="1">
    <location>
        <position position="1"/>
    </location>
</feature>
<evidence type="ECO:0000313" key="1">
    <source>
        <dbReference type="EMBL" id="OEL28541.1"/>
    </source>
</evidence>
<comment type="caution">
    <text evidence="1">The sequence shown here is derived from an EMBL/GenBank/DDBJ whole genome shotgun (WGS) entry which is preliminary data.</text>
</comment>
<name>A0A1E5VTU3_9POAL</name>
<sequence length="87" mass="9832">LDKGASELTPKELNRLATVVAKPRQFNRLATVVAKPKQFKVSDCFPNKKGYKDGRPSRVVTKPLIQSLGITDQSGRRLSTFYGRHRY</sequence>
<dbReference type="AlphaFoldDB" id="A0A1E5VTU3"/>
<keyword evidence="2" id="KW-1185">Reference proteome</keyword>
<evidence type="ECO:0000313" key="2">
    <source>
        <dbReference type="Proteomes" id="UP000095767"/>
    </source>
</evidence>
<accession>A0A1E5VTU3</accession>
<proteinExistence type="predicted"/>
<dbReference type="Proteomes" id="UP000095767">
    <property type="component" value="Unassembled WGS sequence"/>
</dbReference>
<protein>
    <submittedName>
        <fullName evidence="1">Uncharacterized protein</fullName>
    </submittedName>
</protein>
<dbReference type="EMBL" id="LWDX02029807">
    <property type="protein sequence ID" value="OEL28541.1"/>
    <property type="molecule type" value="Genomic_DNA"/>
</dbReference>
<reference evidence="1 2" key="1">
    <citation type="submission" date="2016-09" db="EMBL/GenBank/DDBJ databases">
        <title>The draft genome of Dichanthelium oligosanthes: A C3 panicoid grass species.</title>
        <authorList>
            <person name="Studer A.J."/>
            <person name="Schnable J.C."/>
            <person name="Brutnell T.P."/>
        </authorList>
    </citation>
    <scope>NUCLEOTIDE SEQUENCE [LARGE SCALE GENOMIC DNA]</scope>
    <source>
        <strain evidence="2">cv. Kellogg 1175</strain>
        <tissue evidence="1">Leaf</tissue>
    </source>
</reference>
<gene>
    <name evidence="1" type="ORF">BAE44_0010439</name>
</gene>
<organism evidence="1 2">
    <name type="scientific">Dichanthelium oligosanthes</name>
    <dbReference type="NCBI Taxonomy" id="888268"/>
    <lineage>
        <taxon>Eukaryota</taxon>
        <taxon>Viridiplantae</taxon>
        <taxon>Streptophyta</taxon>
        <taxon>Embryophyta</taxon>
        <taxon>Tracheophyta</taxon>
        <taxon>Spermatophyta</taxon>
        <taxon>Magnoliopsida</taxon>
        <taxon>Liliopsida</taxon>
        <taxon>Poales</taxon>
        <taxon>Poaceae</taxon>
        <taxon>PACMAD clade</taxon>
        <taxon>Panicoideae</taxon>
        <taxon>Panicodae</taxon>
        <taxon>Paniceae</taxon>
        <taxon>Dichantheliinae</taxon>
        <taxon>Dichanthelium</taxon>
    </lineage>
</organism>